<dbReference type="GeneID" id="93651451"/>
<dbReference type="InterPro" id="IPR024637">
    <property type="entry name" value="Ctk3_C"/>
</dbReference>
<dbReference type="AlphaFoldDB" id="A0A8H7ZGH3"/>
<keyword evidence="3" id="KW-1185">Reference proteome</keyword>
<dbReference type="InterPro" id="IPR008942">
    <property type="entry name" value="ENTH_VHS"/>
</dbReference>
<dbReference type="PANTHER" id="PTHR28291:SF1">
    <property type="entry name" value="CTD KINASE SUBUNIT GAMMA"/>
    <property type="match status" value="1"/>
</dbReference>
<evidence type="ECO:0000259" key="1">
    <source>
        <dbReference type="PROSITE" id="PS51391"/>
    </source>
</evidence>
<dbReference type="PROSITE" id="PS51391">
    <property type="entry name" value="CID"/>
    <property type="match status" value="1"/>
</dbReference>
<gene>
    <name evidence="2" type="ORF">I9W82_002822</name>
</gene>
<dbReference type="InterPro" id="IPR024638">
    <property type="entry name" value="Ctk3_N"/>
</dbReference>
<organism evidence="2 3">
    <name type="scientific">Candida metapsilosis</name>
    <dbReference type="NCBI Taxonomy" id="273372"/>
    <lineage>
        <taxon>Eukaryota</taxon>
        <taxon>Fungi</taxon>
        <taxon>Dikarya</taxon>
        <taxon>Ascomycota</taxon>
        <taxon>Saccharomycotina</taxon>
        <taxon>Pichiomycetes</taxon>
        <taxon>Debaryomycetaceae</taxon>
        <taxon>Candida/Lodderomyces clade</taxon>
        <taxon>Candida</taxon>
    </lineage>
</organism>
<dbReference type="OrthoDB" id="21266at2759"/>
<accession>A0A8H7ZGH3</accession>
<protein>
    <recommendedName>
        <fullName evidence="1">CID domain-containing protein</fullName>
    </recommendedName>
</protein>
<dbReference type="RefSeq" id="XP_067548171.1">
    <property type="nucleotide sequence ID" value="XM_067691720.1"/>
</dbReference>
<dbReference type="GO" id="GO:0032786">
    <property type="term" value="P:positive regulation of DNA-templated transcription, elongation"/>
    <property type="evidence" value="ECO:0007669"/>
    <property type="project" value="InterPro"/>
</dbReference>
<evidence type="ECO:0000313" key="2">
    <source>
        <dbReference type="EMBL" id="KAG5419055.1"/>
    </source>
</evidence>
<reference evidence="2 3" key="1">
    <citation type="submission" date="2020-12" db="EMBL/GenBank/DDBJ databases">
        <title>Effect of drift, selection, and recombination on the evolution of hybrid genomes in Candida yeast pathogens.</title>
        <authorList>
            <person name="Mixao V."/>
            <person name="Ksiezopolska E."/>
            <person name="Saus E."/>
            <person name="Boekhout T."/>
            <person name="Gacser A."/>
            <person name="Gabaldon T."/>
        </authorList>
    </citation>
    <scope>NUCLEOTIDE SEQUENCE [LARGE SCALE GENOMIC DNA]</scope>
    <source>
        <strain evidence="2 3">BP57</strain>
    </source>
</reference>
<evidence type="ECO:0000313" key="3">
    <source>
        <dbReference type="Proteomes" id="UP000669133"/>
    </source>
</evidence>
<dbReference type="Gene3D" id="1.25.40.90">
    <property type="match status" value="1"/>
</dbReference>
<proteinExistence type="predicted"/>
<name>A0A8H7ZGH3_9ASCO</name>
<dbReference type="Pfam" id="PF12350">
    <property type="entry name" value="CTK3_C"/>
    <property type="match status" value="1"/>
</dbReference>
<sequence length="284" mass="33257">MDSFEIANQFSTILRNLTPQQQQFSKAIYFALKNADKEDYIVPTILSALEDPRLDLNLKSFIFQFIDLLIQESFSNPRYNNAYIQSLKSKLPQIVQSVCPLNNSSNLMVAYTSLCHISSRFKVNCESYKADFQISSLEELENKSLELDGGEDTLITTWKILLQRSKASKMERKRLLIDEPVTQDNVDEDQVFNIRNKSDPNTQYLTKKQIITRIEDDRETHKRLKENKWCVNRDKGAKFIAESEFINNYWNKFQPLTKEENAEFLKNLEELNSMVLSSYKDKQF</sequence>
<comment type="caution">
    <text evidence="2">The sequence shown here is derived from an EMBL/GenBank/DDBJ whole genome shotgun (WGS) entry which is preliminary data.</text>
</comment>
<dbReference type="InterPro" id="IPR006569">
    <property type="entry name" value="CID_dom"/>
</dbReference>
<dbReference type="Proteomes" id="UP000669133">
    <property type="component" value="Unassembled WGS sequence"/>
</dbReference>
<dbReference type="EMBL" id="JAEOAQ010000003">
    <property type="protein sequence ID" value="KAG5419055.1"/>
    <property type="molecule type" value="Genomic_DNA"/>
</dbReference>
<dbReference type="InterPro" id="IPR042326">
    <property type="entry name" value="Ctk3"/>
</dbReference>
<dbReference type="PANTHER" id="PTHR28291">
    <property type="entry name" value="CTD KINASE SUBUNIT GAMMA"/>
    <property type="match status" value="1"/>
</dbReference>
<dbReference type="Pfam" id="PF12243">
    <property type="entry name" value="CTK3"/>
    <property type="match status" value="1"/>
</dbReference>
<dbReference type="GO" id="GO:0045943">
    <property type="term" value="P:positive regulation of transcription by RNA polymerase I"/>
    <property type="evidence" value="ECO:0007669"/>
    <property type="project" value="TreeGrafter"/>
</dbReference>
<feature type="domain" description="CID" evidence="1">
    <location>
        <begin position="2"/>
        <end position="144"/>
    </location>
</feature>
<dbReference type="GO" id="GO:0070692">
    <property type="term" value="C:CTDK-1 complex"/>
    <property type="evidence" value="ECO:0007669"/>
    <property type="project" value="InterPro"/>
</dbReference>